<dbReference type="Proteomes" id="UP001549145">
    <property type="component" value="Unassembled WGS sequence"/>
</dbReference>
<accession>A0ABV2L8S2</accession>
<gene>
    <name evidence="4" type="ORF">ABID43_003808</name>
</gene>
<keyword evidence="5" id="KW-1185">Reference proteome</keyword>
<comment type="caution">
    <text evidence="4">The sequence shown here is derived from an EMBL/GenBank/DDBJ whole genome shotgun (WGS) entry which is preliminary data.</text>
</comment>
<dbReference type="SUPFAM" id="SSF53955">
    <property type="entry name" value="Lysozyme-like"/>
    <property type="match status" value="1"/>
</dbReference>
<evidence type="ECO:0008006" key="6">
    <source>
        <dbReference type="Google" id="ProtNLM"/>
    </source>
</evidence>
<dbReference type="InterPro" id="IPR008258">
    <property type="entry name" value="Transglycosylase_SLT_dom_1"/>
</dbReference>
<evidence type="ECO:0000259" key="2">
    <source>
        <dbReference type="Pfam" id="PF01464"/>
    </source>
</evidence>
<dbReference type="Pfam" id="PF01464">
    <property type="entry name" value="SLT"/>
    <property type="match status" value="1"/>
</dbReference>
<comment type="similarity">
    <text evidence="1">Belongs to the virb1 family.</text>
</comment>
<evidence type="ECO:0000259" key="3">
    <source>
        <dbReference type="Pfam" id="PF12760"/>
    </source>
</evidence>
<dbReference type="Pfam" id="PF12760">
    <property type="entry name" value="Zn_ribbon_IS1595"/>
    <property type="match status" value="1"/>
</dbReference>
<feature type="domain" description="Transposase zinc-ribbon" evidence="3">
    <location>
        <begin position="10"/>
        <end position="53"/>
    </location>
</feature>
<protein>
    <recommendedName>
        <fullName evidence="6">Transglycosylase SLT domain-containing protein</fullName>
    </recommendedName>
</protein>
<dbReference type="InterPro" id="IPR023346">
    <property type="entry name" value="Lysozyme-like_dom_sf"/>
</dbReference>
<dbReference type="EMBL" id="JBEPMM010000013">
    <property type="protein sequence ID" value="MET3694249.1"/>
    <property type="molecule type" value="Genomic_DNA"/>
</dbReference>
<evidence type="ECO:0000256" key="1">
    <source>
        <dbReference type="ARBA" id="ARBA00009387"/>
    </source>
</evidence>
<name>A0ABV2L8S2_9HYPH</name>
<proteinExistence type="inferred from homology"/>
<evidence type="ECO:0000313" key="4">
    <source>
        <dbReference type="EMBL" id="MET3694249.1"/>
    </source>
</evidence>
<dbReference type="InterPro" id="IPR024442">
    <property type="entry name" value="Transposase_Zn_ribbon"/>
</dbReference>
<dbReference type="RefSeq" id="WP_306424583.1">
    <property type="nucleotide sequence ID" value="NZ_BPQL01000082.1"/>
</dbReference>
<feature type="domain" description="Transglycosylase SLT" evidence="2">
    <location>
        <begin position="348"/>
        <end position="393"/>
    </location>
</feature>
<dbReference type="Gene3D" id="1.10.530.10">
    <property type="match status" value="1"/>
</dbReference>
<evidence type="ECO:0000313" key="5">
    <source>
        <dbReference type="Proteomes" id="UP001549145"/>
    </source>
</evidence>
<organism evidence="4 5">
    <name type="scientific">Methylobacterium goesingense</name>
    <dbReference type="NCBI Taxonomy" id="243690"/>
    <lineage>
        <taxon>Bacteria</taxon>
        <taxon>Pseudomonadati</taxon>
        <taxon>Pseudomonadota</taxon>
        <taxon>Alphaproteobacteria</taxon>
        <taxon>Hyphomicrobiales</taxon>
        <taxon>Methylobacteriaceae</taxon>
        <taxon>Methylobacterium</taxon>
    </lineage>
</organism>
<reference evidence="4 5" key="1">
    <citation type="submission" date="2024-06" db="EMBL/GenBank/DDBJ databases">
        <title>Genomic Encyclopedia of Type Strains, Phase IV (KMG-IV): sequencing the most valuable type-strain genomes for metagenomic binning, comparative biology and taxonomic classification.</title>
        <authorList>
            <person name="Goeker M."/>
        </authorList>
    </citation>
    <scope>NUCLEOTIDE SEQUENCE [LARGE SCALE GENOMIC DNA]</scope>
    <source>
        <strain evidence="4 5">DSM 21331</strain>
    </source>
</reference>
<sequence length="556" mass="59154">MATPVPTEPLSEEECLDALVRLRFGDAPCRACGEAAGYRRETRNRAFSCRACGMKVFPCQGTPFAKPLPTLDLWFRAVHALHADPTLSARGLRRSLGIDRASIAGLRAGTAQLIGQDAAPADAALAAGIADFVAGRSTAAPERTQRLPARTADRETLWQTLRSMVVLPEIERTPILAAAAIGGFMLVGAVVGWLMAPAPPEPDTELAQATVILSLGEDRPVILVTPDVAAQLYDVTDVDADPSSSLASTIRIAPARPGGAPASGLAGEIAGSAPVSIPAVRLSGGLGKSLLDGNAAAARASGRDRPELAAYTSLARELEAKGPRNPDELLSFGPMQIRRHLVEKIMRAARVVTMDPVLLMAIADKESSFKTEVQAQTSSASGLFQFIEKTWLGVVREFGAQHGLEPQARLMRERELTPAERTAVLDLRRDAYLSAVMAAEMLKRDSLRIAQRIGRNLTGGEVYLVHFLGPDGAERFIGQMARKPETVAADLLPKPAAANKTIFYGAGGEGASNGLSVAQVHGKFETMISLRLDRYRAVKGMSEPNAPTRSGTQPVR</sequence>